<organism evidence="2 3">
    <name type="scientific">Flagellimonas hymeniacidonis</name>
    <dbReference type="NCBI Taxonomy" id="2603628"/>
    <lineage>
        <taxon>Bacteria</taxon>
        <taxon>Pseudomonadati</taxon>
        <taxon>Bacteroidota</taxon>
        <taxon>Flavobacteriia</taxon>
        <taxon>Flavobacteriales</taxon>
        <taxon>Flavobacteriaceae</taxon>
        <taxon>Flagellimonas</taxon>
    </lineage>
</organism>
<accession>A0A5C8V5X7</accession>
<name>A0A5C8V5X7_9FLAO</name>
<evidence type="ECO:0000313" key="3">
    <source>
        <dbReference type="Proteomes" id="UP000321456"/>
    </source>
</evidence>
<protein>
    <recommendedName>
        <fullName evidence="4">Carboxypeptidase-like regulatory domain-containing protein</fullName>
    </recommendedName>
</protein>
<evidence type="ECO:0000313" key="2">
    <source>
        <dbReference type="EMBL" id="TXN37161.1"/>
    </source>
</evidence>
<dbReference type="RefSeq" id="WP_147740992.1">
    <property type="nucleotide sequence ID" value="NZ_VRUR01000001.1"/>
</dbReference>
<feature type="signal peptide" evidence="1">
    <location>
        <begin position="1"/>
        <end position="22"/>
    </location>
</feature>
<dbReference type="Proteomes" id="UP000321456">
    <property type="component" value="Unassembled WGS sequence"/>
</dbReference>
<dbReference type="EMBL" id="VRUR01000001">
    <property type="protein sequence ID" value="TXN37161.1"/>
    <property type="molecule type" value="Genomic_DNA"/>
</dbReference>
<dbReference type="AlphaFoldDB" id="A0A5C8V5X7"/>
<feature type="chain" id="PRO_5022697196" description="Carboxypeptidase-like regulatory domain-containing protein" evidence="1">
    <location>
        <begin position="23"/>
        <end position="279"/>
    </location>
</feature>
<sequence>MKIKLHPLTPILILFLSVSSSAFGQKKTIQLKGKVQNLTNDVSDVLVVNLSTEESTITNTEGFFTLEAKAGDTIQFTAVQYITKKIIVNDATINQNMILINLVENIIKLKEVTVMPHSLTGNIAIDMERINVKPVVTSSSSKLPNSNLGVITHSERLLFEADRGKFVTGGVRLDTISLFPIVGLYMDINVHKTLNYISGRTKTLKNRVSLDKNIKMETEIVNMFPKTTISQEFGIPLKNIDGFLTFCLSQDDFSGLSDMGNTIEIWNYLKSKSQEFKKR</sequence>
<comment type="caution">
    <text evidence="2">The sequence shown here is derived from an EMBL/GenBank/DDBJ whole genome shotgun (WGS) entry which is preliminary data.</text>
</comment>
<dbReference type="InterPro" id="IPR008969">
    <property type="entry name" value="CarboxyPept-like_regulatory"/>
</dbReference>
<proteinExistence type="predicted"/>
<reference evidence="2 3" key="1">
    <citation type="submission" date="2019-08" db="EMBL/GenBank/DDBJ databases">
        <title>Professor.</title>
        <authorList>
            <person name="Park J.S."/>
        </authorList>
    </citation>
    <scope>NUCLEOTIDE SEQUENCE [LARGE SCALE GENOMIC DNA]</scope>
    <source>
        <strain evidence="2 3">176CP5-101</strain>
    </source>
</reference>
<evidence type="ECO:0000256" key="1">
    <source>
        <dbReference type="SAM" id="SignalP"/>
    </source>
</evidence>
<keyword evidence="1" id="KW-0732">Signal</keyword>
<dbReference type="SUPFAM" id="SSF49464">
    <property type="entry name" value="Carboxypeptidase regulatory domain-like"/>
    <property type="match status" value="1"/>
</dbReference>
<gene>
    <name evidence="2" type="ORF">FVB32_02400</name>
</gene>
<evidence type="ECO:0008006" key="4">
    <source>
        <dbReference type="Google" id="ProtNLM"/>
    </source>
</evidence>
<keyword evidence="3" id="KW-1185">Reference proteome</keyword>